<feature type="domain" description="AMP-dependent synthetase/ligase" evidence="1">
    <location>
        <begin position="17"/>
        <end position="388"/>
    </location>
</feature>
<feature type="domain" description="AMP-binding enzyme C-terminal" evidence="2">
    <location>
        <begin position="439"/>
        <end position="514"/>
    </location>
</feature>
<dbReference type="GO" id="GO:0016878">
    <property type="term" value="F:acid-thiol ligase activity"/>
    <property type="evidence" value="ECO:0007669"/>
    <property type="project" value="UniProtKB-ARBA"/>
</dbReference>
<dbReference type="AlphaFoldDB" id="A0A1H1SH41"/>
<evidence type="ECO:0000259" key="2">
    <source>
        <dbReference type="Pfam" id="PF13193"/>
    </source>
</evidence>
<organism evidence="3 4">
    <name type="scientific">Bradyrhizobium canariense</name>
    <dbReference type="NCBI Taxonomy" id="255045"/>
    <lineage>
        <taxon>Bacteria</taxon>
        <taxon>Pseudomonadati</taxon>
        <taxon>Pseudomonadota</taxon>
        <taxon>Alphaproteobacteria</taxon>
        <taxon>Hyphomicrobiales</taxon>
        <taxon>Nitrobacteraceae</taxon>
        <taxon>Bradyrhizobium</taxon>
    </lineage>
</organism>
<dbReference type="InterPro" id="IPR025110">
    <property type="entry name" value="AMP-bd_C"/>
</dbReference>
<dbReference type="InterPro" id="IPR000873">
    <property type="entry name" value="AMP-dep_synth/lig_dom"/>
</dbReference>
<dbReference type="Proteomes" id="UP000243904">
    <property type="component" value="Chromosome I"/>
</dbReference>
<sequence length="543" mass="60190">MSDSRLDIRELTIGNILRRQAEHYGSKIFLTELNTGRTFTYSEINTQVNRISNGIRDLGVTHGTHVALLMLNSAENLSCFFALGKLGAVSVPINTAARGASLRYFLDQSDSEFVIVDAELLPRLVEVLDGAPKIRHVIIASAGELNSNAIEPSGHRQVAYLDRIITTSRKEDPNAQVVCSDLLLLSYTSGTTGPSKGCMVSHAAALSYGTGYIEVHGYRDTDVFYVCLPLFHNNALLAATGSALLVGGSIALAQRFSVSRFWDDVCRSGATITNFLGSISSFMWNQPALPTDRDNSLRLVSMAPTPKFAGAFEQRFGLSVMNNYGLSDFGMATAFTENSPREKLGSIGKARRGIQVRIVDDQDFEVSNGTTGEIALRAEEPWRAATGYYKMPEATAKATRNLWFHTGDRGYRDDDGYFYFVDRKKDSIRRRGENISSFEVEQTIIAHDAVTEAAAFPVKMESSDEEVGAAIVLKPGHSVSEREIIEHCQKNMAYFMVPRFIQFRLELPMTQNGKVEKYKLQEDAETFIASFWDREKAGIQLTR</sequence>
<reference evidence="4" key="1">
    <citation type="submission" date="2016-10" db="EMBL/GenBank/DDBJ databases">
        <authorList>
            <person name="Varghese N."/>
            <person name="Submissions S."/>
        </authorList>
    </citation>
    <scope>NUCLEOTIDE SEQUENCE [LARGE SCALE GENOMIC DNA]</scope>
    <source>
        <strain evidence="4">GAS369</strain>
    </source>
</reference>
<dbReference type="PANTHER" id="PTHR43767">
    <property type="entry name" value="LONG-CHAIN-FATTY-ACID--COA LIGASE"/>
    <property type="match status" value="1"/>
</dbReference>
<dbReference type="EMBL" id="LT629750">
    <property type="protein sequence ID" value="SDS47128.1"/>
    <property type="molecule type" value="Genomic_DNA"/>
</dbReference>
<evidence type="ECO:0000313" key="3">
    <source>
        <dbReference type="EMBL" id="SDS47128.1"/>
    </source>
</evidence>
<dbReference type="PANTHER" id="PTHR43767:SF1">
    <property type="entry name" value="NONRIBOSOMAL PEPTIDE SYNTHASE PES1 (EUROFUNG)-RELATED"/>
    <property type="match status" value="1"/>
</dbReference>
<dbReference type="InterPro" id="IPR050237">
    <property type="entry name" value="ATP-dep_AMP-bd_enzyme"/>
</dbReference>
<dbReference type="InterPro" id="IPR045851">
    <property type="entry name" value="AMP-bd_C_sf"/>
</dbReference>
<protein>
    <submittedName>
        <fullName evidence="3">Crotonobetaine/carnitine-CoA ligase</fullName>
    </submittedName>
</protein>
<gene>
    <name evidence="3" type="ORF">SAMN05444158_2158</name>
</gene>
<evidence type="ECO:0000259" key="1">
    <source>
        <dbReference type="Pfam" id="PF00501"/>
    </source>
</evidence>
<dbReference type="Pfam" id="PF00501">
    <property type="entry name" value="AMP-binding"/>
    <property type="match status" value="1"/>
</dbReference>
<dbReference type="InterPro" id="IPR042099">
    <property type="entry name" value="ANL_N_sf"/>
</dbReference>
<dbReference type="Gene3D" id="3.40.50.12780">
    <property type="entry name" value="N-terminal domain of ligase-like"/>
    <property type="match status" value="1"/>
</dbReference>
<dbReference type="Pfam" id="PF13193">
    <property type="entry name" value="AMP-binding_C"/>
    <property type="match status" value="1"/>
</dbReference>
<evidence type="ECO:0000313" key="4">
    <source>
        <dbReference type="Proteomes" id="UP000243904"/>
    </source>
</evidence>
<name>A0A1H1SH41_9BRAD</name>
<accession>A0A1H1SH41</accession>
<dbReference type="PROSITE" id="PS00455">
    <property type="entry name" value="AMP_BINDING"/>
    <property type="match status" value="1"/>
</dbReference>
<dbReference type="InterPro" id="IPR020845">
    <property type="entry name" value="AMP-binding_CS"/>
</dbReference>
<keyword evidence="4" id="KW-1185">Reference proteome</keyword>
<dbReference type="Gene3D" id="3.30.300.30">
    <property type="match status" value="1"/>
</dbReference>
<dbReference type="SUPFAM" id="SSF56801">
    <property type="entry name" value="Acetyl-CoA synthetase-like"/>
    <property type="match status" value="1"/>
</dbReference>
<keyword evidence="3" id="KW-0436">Ligase</keyword>
<proteinExistence type="predicted"/>